<dbReference type="KEGG" id="msil:METEAL_08610"/>
<dbReference type="InterPro" id="IPR033132">
    <property type="entry name" value="GH_1_N_CS"/>
</dbReference>
<feature type="binding site" evidence="10">
    <location>
        <position position="119"/>
    </location>
    <ligand>
        <name>substrate</name>
    </ligand>
</feature>
<evidence type="ECO:0000256" key="2">
    <source>
        <dbReference type="ARBA" id="ARBA00010838"/>
    </source>
</evidence>
<evidence type="ECO:0000256" key="9">
    <source>
        <dbReference type="PIRSR" id="PIRSR617736-1"/>
    </source>
</evidence>
<dbReference type="InterPro" id="IPR017736">
    <property type="entry name" value="Glyco_hydro_1_beta-glucosidase"/>
</dbReference>
<dbReference type="GO" id="GO:0030245">
    <property type="term" value="P:cellulose catabolic process"/>
    <property type="evidence" value="ECO:0007669"/>
    <property type="project" value="UniProtKB-KW"/>
</dbReference>
<name>A0AA48GPM8_9BACT</name>
<dbReference type="EC" id="3.2.1.21" evidence="3 11"/>
<feature type="active site" description="Proton donor" evidence="9">
    <location>
        <position position="164"/>
    </location>
</feature>
<organism evidence="12 13">
    <name type="scientific">Mesoterricola silvestris</name>
    <dbReference type="NCBI Taxonomy" id="2927979"/>
    <lineage>
        <taxon>Bacteria</taxon>
        <taxon>Pseudomonadati</taxon>
        <taxon>Acidobacteriota</taxon>
        <taxon>Holophagae</taxon>
        <taxon>Holophagales</taxon>
        <taxon>Holophagaceae</taxon>
        <taxon>Mesoterricola</taxon>
    </lineage>
</organism>
<dbReference type="GO" id="GO:0008422">
    <property type="term" value="F:beta-glucosidase activity"/>
    <property type="evidence" value="ECO:0007669"/>
    <property type="project" value="UniProtKB-EC"/>
</dbReference>
<dbReference type="SUPFAM" id="SSF51445">
    <property type="entry name" value="(Trans)glycosidases"/>
    <property type="match status" value="1"/>
</dbReference>
<proteinExistence type="inferred from homology"/>
<dbReference type="InterPro" id="IPR001360">
    <property type="entry name" value="Glyco_hydro_1"/>
</dbReference>
<protein>
    <recommendedName>
        <fullName evidence="3 11">Beta-glucosidase</fullName>
        <ecNumber evidence="3 11">3.2.1.21</ecNumber>
    </recommendedName>
</protein>
<evidence type="ECO:0000313" key="13">
    <source>
        <dbReference type="Proteomes" id="UP001238179"/>
    </source>
</evidence>
<feature type="active site" description="Nucleophile" evidence="9">
    <location>
        <position position="349"/>
    </location>
</feature>
<evidence type="ECO:0000256" key="4">
    <source>
        <dbReference type="ARBA" id="ARBA00022801"/>
    </source>
</evidence>
<dbReference type="Gene3D" id="3.20.20.80">
    <property type="entry name" value="Glycosidases"/>
    <property type="match status" value="1"/>
</dbReference>
<dbReference type="PANTHER" id="PTHR10353">
    <property type="entry name" value="GLYCOSYL HYDROLASE"/>
    <property type="match status" value="1"/>
</dbReference>
<gene>
    <name evidence="12" type="ORF">METEAL_08610</name>
</gene>
<evidence type="ECO:0000256" key="3">
    <source>
        <dbReference type="ARBA" id="ARBA00012744"/>
    </source>
</evidence>
<dbReference type="NCBIfam" id="TIGR03356">
    <property type="entry name" value="BGL"/>
    <property type="match status" value="1"/>
</dbReference>
<keyword evidence="4 11" id="KW-0378">Hydrolase</keyword>
<feature type="binding site" evidence="10">
    <location>
        <position position="17"/>
    </location>
    <ligand>
        <name>substrate</name>
    </ligand>
</feature>
<evidence type="ECO:0000256" key="11">
    <source>
        <dbReference type="RuleBase" id="RU361175"/>
    </source>
</evidence>
<evidence type="ECO:0000256" key="7">
    <source>
        <dbReference type="ARBA" id="ARBA00023295"/>
    </source>
</evidence>
<dbReference type="GO" id="GO:0005829">
    <property type="term" value="C:cytosol"/>
    <property type="evidence" value="ECO:0007669"/>
    <property type="project" value="TreeGrafter"/>
</dbReference>
<dbReference type="PANTHER" id="PTHR10353:SF36">
    <property type="entry name" value="LP05116P"/>
    <property type="match status" value="1"/>
</dbReference>
<reference evidence="13" key="1">
    <citation type="journal article" date="2023" name="Int. J. Syst. Evol. Microbiol.">
        <title>Mesoterricola silvestris gen. nov., sp. nov., Mesoterricola sediminis sp. nov., Geothrix oryzae sp. nov., Geothrix edaphica sp. nov., Geothrix rubra sp. nov., and Geothrix limicola sp. nov., six novel members of Acidobacteriota isolated from soils.</title>
        <authorList>
            <person name="Itoh H."/>
            <person name="Sugisawa Y."/>
            <person name="Mise K."/>
            <person name="Xu Z."/>
            <person name="Kuniyasu M."/>
            <person name="Ushijima N."/>
            <person name="Kawano K."/>
            <person name="Kobayashi E."/>
            <person name="Shiratori Y."/>
            <person name="Masuda Y."/>
            <person name="Senoo K."/>
        </authorList>
    </citation>
    <scope>NUCLEOTIDE SEQUENCE [LARGE SCALE GENOMIC DNA]</scope>
    <source>
        <strain evidence="13">W79</strain>
    </source>
</reference>
<keyword evidence="6" id="KW-0119">Carbohydrate metabolism</keyword>
<evidence type="ECO:0000256" key="1">
    <source>
        <dbReference type="ARBA" id="ARBA00000448"/>
    </source>
</evidence>
<dbReference type="RefSeq" id="WP_316414589.1">
    <property type="nucleotide sequence ID" value="NZ_AP027080.1"/>
</dbReference>
<evidence type="ECO:0000256" key="6">
    <source>
        <dbReference type="ARBA" id="ARBA00023277"/>
    </source>
</evidence>
<dbReference type="EMBL" id="AP027080">
    <property type="protein sequence ID" value="BDU71687.1"/>
    <property type="molecule type" value="Genomic_DNA"/>
</dbReference>
<dbReference type="PRINTS" id="PR00131">
    <property type="entry name" value="GLHYDRLASE1"/>
</dbReference>
<dbReference type="FunFam" id="3.20.20.80:FF:000004">
    <property type="entry name" value="Beta-glucosidase 6-phospho-beta-glucosidase"/>
    <property type="match status" value="1"/>
</dbReference>
<evidence type="ECO:0000313" key="12">
    <source>
        <dbReference type="EMBL" id="BDU71687.1"/>
    </source>
</evidence>
<dbReference type="InterPro" id="IPR017853">
    <property type="entry name" value="GH"/>
</dbReference>
<accession>A0AA48GPM8</accession>
<keyword evidence="7 11" id="KW-0326">Glycosidase</keyword>
<feature type="binding site" evidence="10">
    <location>
        <position position="163"/>
    </location>
    <ligand>
        <name>substrate</name>
    </ligand>
</feature>
<feature type="binding site" evidence="10">
    <location>
        <position position="397"/>
    </location>
    <ligand>
        <name>substrate</name>
    </ligand>
</feature>
<dbReference type="Pfam" id="PF00232">
    <property type="entry name" value="Glyco_hydro_1"/>
    <property type="match status" value="1"/>
</dbReference>
<sequence length="446" mass="49538">MAFPPDFLWGVSTSAYQIEGSPLADGAGPSNWHRFCRPGGAGAHLAPGGDVACDHYHRWREDIALMKELGFQSYRFSVSWSRVLPGGRGPVNPAGLDFYAKLVDGLLEAGIRPLITLFHWDLPAALEDRGGWLDPDLPGRFADYAHTVASALSDRVEMWSTLNEPWVVMHEGHLQGSHPPGHRDFRELPRVSHNLLLAHGLGVQACRAAGARTVGLVVNIEPKHPATDRPADVAAAARADAYMNRHYLDPVFFGRYPEEFPALFGEAWPAFPEADFRTIQEPIDYLGLNYYSRGITRHDPAVPFGQWSSVPHPSHLRTDMDWEVYPEGLTETLLWLQDRYGPIPVYVNENGAAFPDPATAPPGGVRDPLRVEYFRTHLQAVLSAMARGADVRGYSAWSLLDNFEWALGYAKRFGIVHVDYETLKRTPKASARFLSEVVRSNGQVLG</sequence>
<keyword evidence="8" id="KW-0624">Polysaccharide degradation</keyword>
<feature type="binding site" evidence="10">
    <location>
        <position position="291"/>
    </location>
    <ligand>
        <name>substrate</name>
    </ligand>
</feature>
<dbReference type="PROSITE" id="PS00653">
    <property type="entry name" value="GLYCOSYL_HYDROL_F1_2"/>
    <property type="match status" value="1"/>
</dbReference>
<dbReference type="AlphaFoldDB" id="A0AA48GPM8"/>
<feature type="binding site" evidence="10">
    <location>
        <begin position="404"/>
        <end position="405"/>
    </location>
    <ligand>
        <name>substrate</name>
    </ligand>
</feature>
<comment type="similarity">
    <text evidence="2 11">Belongs to the glycosyl hydrolase 1 family.</text>
</comment>
<evidence type="ECO:0000256" key="10">
    <source>
        <dbReference type="PIRSR" id="PIRSR617736-2"/>
    </source>
</evidence>
<comment type="catalytic activity">
    <reaction evidence="1 11">
        <text>Hydrolysis of terminal, non-reducing beta-D-glucosyl residues with release of beta-D-glucose.</text>
        <dbReference type="EC" id="3.2.1.21"/>
    </reaction>
</comment>
<evidence type="ECO:0000256" key="8">
    <source>
        <dbReference type="ARBA" id="ARBA00023326"/>
    </source>
</evidence>
<keyword evidence="13" id="KW-1185">Reference proteome</keyword>
<evidence type="ECO:0000256" key="5">
    <source>
        <dbReference type="ARBA" id="ARBA00023001"/>
    </source>
</evidence>
<keyword evidence="5" id="KW-0136">Cellulose degradation</keyword>
<dbReference type="Proteomes" id="UP001238179">
    <property type="component" value="Chromosome"/>
</dbReference>